<keyword evidence="2 4" id="KW-0012">Acyltransferase</keyword>
<protein>
    <submittedName>
        <fullName evidence="4">L-amino acid N-acyltransferase YncA</fullName>
    </submittedName>
</protein>
<keyword evidence="1 4" id="KW-0808">Transferase</keyword>
<evidence type="ECO:0000259" key="3">
    <source>
        <dbReference type="PROSITE" id="PS51186"/>
    </source>
</evidence>
<dbReference type="InterPro" id="IPR050832">
    <property type="entry name" value="Bact_Acetyltransf"/>
</dbReference>
<dbReference type="STRING" id="1513793.SAMN06296036_14018"/>
<dbReference type="AlphaFoldDB" id="A0A1Y6CR25"/>
<dbReference type="Pfam" id="PF00583">
    <property type="entry name" value="Acetyltransf_1"/>
    <property type="match status" value="1"/>
</dbReference>
<organism evidence="4 5">
    <name type="scientific">Pseudobacteriovorax antillogorgiicola</name>
    <dbReference type="NCBI Taxonomy" id="1513793"/>
    <lineage>
        <taxon>Bacteria</taxon>
        <taxon>Pseudomonadati</taxon>
        <taxon>Bdellovibrionota</taxon>
        <taxon>Oligoflexia</taxon>
        <taxon>Oligoflexales</taxon>
        <taxon>Pseudobacteriovoracaceae</taxon>
        <taxon>Pseudobacteriovorax</taxon>
    </lineage>
</organism>
<dbReference type="InterPro" id="IPR016181">
    <property type="entry name" value="Acyl_CoA_acyltransferase"/>
</dbReference>
<dbReference type="Gene3D" id="3.40.630.30">
    <property type="match status" value="1"/>
</dbReference>
<evidence type="ECO:0000256" key="2">
    <source>
        <dbReference type="ARBA" id="ARBA00023315"/>
    </source>
</evidence>
<dbReference type="Proteomes" id="UP000192907">
    <property type="component" value="Unassembled WGS sequence"/>
</dbReference>
<dbReference type="EMBL" id="FWZT01000040">
    <property type="protein sequence ID" value="SMF82246.1"/>
    <property type="molecule type" value="Genomic_DNA"/>
</dbReference>
<sequence length="164" mass="19146">MSCGEGEYMVKPRVIDFRKAKVEDLPALVGMLADDPLGQEREDASLPLVDSYRKIFQEIDKDPNQELIVASLEDRVIGMMQLSFIPYLTYRGSWRCLVEGVRIHRDYRGQHLGSQFFDWVIDRARERSCHMIQLTSDKQRPDAIRFYEKLGFKGTHEGMKMWLS</sequence>
<reference evidence="5" key="1">
    <citation type="submission" date="2017-04" db="EMBL/GenBank/DDBJ databases">
        <authorList>
            <person name="Varghese N."/>
            <person name="Submissions S."/>
        </authorList>
    </citation>
    <scope>NUCLEOTIDE SEQUENCE [LARGE SCALE GENOMIC DNA]</scope>
    <source>
        <strain evidence="5">RKEM611</strain>
    </source>
</reference>
<name>A0A1Y6CR25_9BACT</name>
<accession>A0A1Y6CR25</accession>
<dbReference type="InterPro" id="IPR000182">
    <property type="entry name" value="GNAT_dom"/>
</dbReference>
<dbReference type="PANTHER" id="PTHR43877">
    <property type="entry name" value="AMINOALKYLPHOSPHONATE N-ACETYLTRANSFERASE-RELATED-RELATED"/>
    <property type="match status" value="1"/>
</dbReference>
<keyword evidence="5" id="KW-1185">Reference proteome</keyword>
<gene>
    <name evidence="4" type="ORF">SAMN06296036_14018</name>
</gene>
<evidence type="ECO:0000256" key="1">
    <source>
        <dbReference type="ARBA" id="ARBA00022679"/>
    </source>
</evidence>
<evidence type="ECO:0000313" key="4">
    <source>
        <dbReference type="EMBL" id="SMF82246.1"/>
    </source>
</evidence>
<dbReference type="CDD" id="cd04301">
    <property type="entry name" value="NAT_SF"/>
    <property type="match status" value="1"/>
</dbReference>
<evidence type="ECO:0000313" key="5">
    <source>
        <dbReference type="Proteomes" id="UP000192907"/>
    </source>
</evidence>
<dbReference type="GO" id="GO:0016747">
    <property type="term" value="F:acyltransferase activity, transferring groups other than amino-acyl groups"/>
    <property type="evidence" value="ECO:0007669"/>
    <property type="project" value="InterPro"/>
</dbReference>
<dbReference type="SUPFAM" id="SSF55729">
    <property type="entry name" value="Acyl-CoA N-acyltransferases (Nat)"/>
    <property type="match status" value="1"/>
</dbReference>
<feature type="domain" description="N-acetyltransferase" evidence="3">
    <location>
        <begin position="15"/>
        <end position="164"/>
    </location>
</feature>
<dbReference type="PROSITE" id="PS51186">
    <property type="entry name" value="GNAT"/>
    <property type="match status" value="1"/>
</dbReference>
<proteinExistence type="predicted"/>